<dbReference type="Proteomes" id="UP000029084">
    <property type="component" value="Chromosome"/>
</dbReference>
<dbReference type="EMBL" id="CP012174">
    <property type="protein sequence ID" value="AKV78565.1"/>
    <property type="molecule type" value="Genomic_DNA"/>
</dbReference>
<dbReference type="RefSeq" id="WP_012020975.1">
    <property type="nucleotide sequence ID" value="NZ_AP019770.1"/>
</dbReference>
<dbReference type="AlphaFoldDB" id="A0A088E417"/>
<dbReference type="EMBL" id="CP012176">
    <property type="protein sequence ID" value="AKV83052.1"/>
    <property type="molecule type" value="Genomic_DNA"/>
</dbReference>
<name>A0A088E417_9CREN</name>
<evidence type="ECO:0000313" key="7">
    <source>
        <dbReference type="Proteomes" id="UP000029084"/>
    </source>
</evidence>
<reference evidence="9 10" key="2">
    <citation type="journal article" date="2015" name="Genome Announc.">
        <title>Complete Genome Sequences of Evolved Arsenate-Resistant Metallosphaera sedula Strains.</title>
        <authorList>
            <person name="Ai C."/>
            <person name="McCarthy S."/>
            <person name="Schackwitz W."/>
            <person name="Martin J."/>
            <person name="Lipzen A."/>
            <person name="Blum P."/>
        </authorList>
    </citation>
    <scope>NUCLEOTIDE SEQUENCE [LARGE SCALE GENOMIC DNA]</scope>
    <source>
        <strain evidence="4 10">ARS120-1</strain>
        <strain evidence="5 9">ARS120-2</strain>
        <strain evidence="2 12">ARS50-1</strain>
        <strain evidence="3 11">ARS50-2</strain>
    </source>
</reference>
<evidence type="ECO:0000313" key="1">
    <source>
        <dbReference type="EMBL" id="AIM27174.1"/>
    </source>
</evidence>
<protein>
    <submittedName>
        <fullName evidence="1">Uncharacterized protein</fullName>
    </submittedName>
</protein>
<evidence type="ECO:0000313" key="8">
    <source>
        <dbReference type="Proteomes" id="UP000056255"/>
    </source>
</evidence>
<evidence type="ECO:0000313" key="11">
    <source>
        <dbReference type="Proteomes" id="UP000062475"/>
    </source>
</evidence>
<evidence type="ECO:0000313" key="2">
    <source>
        <dbReference type="EMBL" id="AKV74074.1"/>
    </source>
</evidence>
<dbReference type="Proteomes" id="UP000062398">
    <property type="component" value="Chromosome"/>
</dbReference>
<dbReference type="Proteomes" id="UP000062475">
    <property type="component" value="Chromosome"/>
</dbReference>
<dbReference type="GeneID" id="91755489"/>
<dbReference type="EMBL" id="CP012173">
    <property type="protein sequence ID" value="AKV76314.1"/>
    <property type="molecule type" value="Genomic_DNA"/>
</dbReference>
<dbReference type="OrthoDB" id="34688at2157"/>
<dbReference type="EMBL" id="CP012172">
    <property type="protein sequence ID" value="AKV74074.1"/>
    <property type="molecule type" value="Genomic_DNA"/>
</dbReference>
<reference evidence="6 8" key="3">
    <citation type="submission" date="2015-07" db="EMBL/GenBank/DDBJ databases">
        <title>Physiological, transcriptional responses and genome re-sequencing of acid resistant extremely thermoacidophilic Metallosphaera sedula SARC-M1.</title>
        <authorList>
            <person name="Ai C."/>
            <person name="McCarthy S."/>
            <person name="Eckrich V."/>
            <person name="Rudrappa D."/>
            <person name="Qiu G."/>
            <person name="Blum P."/>
        </authorList>
    </citation>
    <scope>NUCLEOTIDE SEQUENCE [LARGE SCALE GENOMIC DNA]</scope>
    <source>
        <strain evidence="6 8">SARC-M1</strain>
    </source>
</reference>
<dbReference type="PATRIC" id="fig|43687.5.peg.1054"/>
<sequence precursor="true">MKLTVLIVILLAIGLVGFGAFRGAHILSPSRPSSTNVTPSNTPSNTTYPSFQQGIYVVNSTVYLVYYSQFSQVKIGNTTFIHGGPIMAGFNGVYLVENSTLLNLNEVQIYNGSWFNISLPIFHQGPGAFPRGTLYPAGSVIPL</sequence>
<proteinExistence type="predicted"/>
<reference evidence="1 7" key="1">
    <citation type="journal article" date="2014" name="J. Bacteriol.">
        <title>Role of an Archaeal PitA Transporter in the Copper and Arsenic Resistance of Metallosphaera sedula, an Extreme Thermoacidophile.</title>
        <authorList>
            <person name="McCarthy S."/>
            <person name="Ai C."/>
            <person name="Wheaton G."/>
            <person name="Tevatia R."/>
            <person name="Eckrich V."/>
            <person name="Kelly R."/>
            <person name="Blum P."/>
        </authorList>
    </citation>
    <scope>NUCLEOTIDE SEQUENCE [LARGE SCALE GENOMIC DNA]</scope>
    <source>
        <strain evidence="1 7">CuR1</strain>
    </source>
</reference>
<dbReference type="Proteomes" id="UP000056255">
    <property type="component" value="Chromosome"/>
</dbReference>
<dbReference type="Proteomes" id="UP000061362">
    <property type="component" value="Chromosome"/>
</dbReference>
<evidence type="ECO:0000313" key="3">
    <source>
        <dbReference type="EMBL" id="AKV76314.1"/>
    </source>
</evidence>
<dbReference type="Proteomes" id="UP000068832">
    <property type="component" value="Chromosome"/>
</dbReference>
<evidence type="ECO:0000313" key="10">
    <source>
        <dbReference type="Proteomes" id="UP000062398"/>
    </source>
</evidence>
<organism evidence="1 7">
    <name type="scientific">Metallosphaera sedula</name>
    <dbReference type="NCBI Taxonomy" id="43687"/>
    <lineage>
        <taxon>Archaea</taxon>
        <taxon>Thermoproteota</taxon>
        <taxon>Thermoprotei</taxon>
        <taxon>Sulfolobales</taxon>
        <taxon>Sulfolobaceae</taxon>
        <taxon>Metallosphaera</taxon>
    </lineage>
</organism>
<evidence type="ECO:0000313" key="5">
    <source>
        <dbReference type="EMBL" id="AKV80810.1"/>
    </source>
</evidence>
<accession>A0A088E417</accession>
<dbReference type="EMBL" id="CP008822">
    <property type="protein sequence ID" value="AIM27174.1"/>
    <property type="molecule type" value="Genomic_DNA"/>
</dbReference>
<gene>
    <name evidence="1" type="ORF">HA72_1020</name>
    <name evidence="2" type="ORF">MsedA_1032</name>
    <name evidence="3" type="ORF">MsedB_1034</name>
    <name evidence="4" type="ORF">MsedC_1032</name>
    <name evidence="5" type="ORF">MsedD_1033</name>
    <name evidence="6" type="ORF">MsedE_1034</name>
</gene>
<evidence type="ECO:0000313" key="6">
    <source>
        <dbReference type="EMBL" id="AKV83052.1"/>
    </source>
</evidence>
<evidence type="ECO:0000313" key="9">
    <source>
        <dbReference type="Proteomes" id="UP000061362"/>
    </source>
</evidence>
<evidence type="ECO:0000313" key="12">
    <source>
        <dbReference type="Proteomes" id="UP000068832"/>
    </source>
</evidence>
<evidence type="ECO:0000313" key="4">
    <source>
        <dbReference type="EMBL" id="AKV78565.1"/>
    </source>
</evidence>
<dbReference type="EMBL" id="CP012175">
    <property type="protein sequence ID" value="AKV80810.1"/>
    <property type="molecule type" value="Genomic_DNA"/>
</dbReference>